<reference evidence="1 2" key="1">
    <citation type="submission" date="2019-01" db="EMBL/GenBank/DDBJ databases">
        <title>Pseudolysobacter antarctica gen. nov., sp. nov., isolated from Fildes Peninsula, Antarctica.</title>
        <authorList>
            <person name="Wei Z."/>
            <person name="Peng F."/>
        </authorList>
    </citation>
    <scope>NUCLEOTIDE SEQUENCE [LARGE SCALE GENOMIC DNA]</scope>
    <source>
        <strain evidence="1 2">AQ6-296</strain>
    </source>
</reference>
<evidence type="ECO:0000313" key="2">
    <source>
        <dbReference type="Proteomes" id="UP000291562"/>
    </source>
</evidence>
<dbReference type="RefSeq" id="WP_129835575.1">
    <property type="nucleotide sequence ID" value="NZ_CP035704.1"/>
</dbReference>
<sequence length="199" mass="23054">MEIKDTHPYVRAMEQIKRRVDTINACSDGRVRLSGPPRVECAALQLRMVLELIALASLAANKELFQKQSIRFEKRWHPGEIIKDLEKLNPRFYPIPFRSSEPDDSGVRSHLPFDRFLSKDKLVEVHGRCGNVLHARNPFGKPIDYEKFLLDVLAWTNDVTSLLNTHEIWLLGDDHFHVVNMTEEGNDAVRMYTFQRSDV</sequence>
<protein>
    <recommendedName>
        <fullName evidence="3">HEPN AbiU2-like domain-containing protein</fullName>
    </recommendedName>
</protein>
<keyword evidence="2" id="KW-1185">Reference proteome</keyword>
<gene>
    <name evidence="1" type="ORF">ELE36_17480</name>
</gene>
<evidence type="ECO:0000313" key="1">
    <source>
        <dbReference type="EMBL" id="QBB72011.1"/>
    </source>
</evidence>
<evidence type="ECO:0008006" key="3">
    <source>
        <dbReference type="Google" id="ProtNLM"/>
    </source>
</evidence>
<proteinExistence type="predicted"/>
<dbReference type="AlphaFoldDB" id="A0A411HNE9"/>
<dbReference type="Proteomes" id="UP000291562">
    <property type="component" value="Chromosome"/>
</dbReference>
<name>A0A411HNE9_9GAMM</name>
<dbReference type="KEGG" id="xbc:ELE36_17480"/>
<dbReference type="OrthoDB" id="6708494at2"/>
<accession>A0A411HNE9</accession>
<dbReference type="EMBL" id="CP035704">
    <property type="protein sequence ID" value="QBB72011.1"/>
    <property type="molecule type" value="Genomic_DNA"/>
</dbReference>
<organism evidence="1 2">
    <name type="scientific">Pseudolysobacter antarcticus</name>
    <dbReference type="NCBI Taxonomy" id="2511995"/>
    <lineage>
        <taxon>Bacteria</taxon>
        <taxon>Pseudomonadati</taxon>
        <taxon>Pseudomonadota</taxon>
        <taxon>Gammaproteobacteria</taxon>
        <taxon>Lysobacterales</taxon>
        <taxon>Rhodanobacteraceae</taxon>
        <taxon>Pseudolysobacter</taxon>
    </lineage>
</organism>